<evidence type="ECO:0000256" key="10">
    <source>
        <dbReference type="PROSITE-ProRule" id="PRU00282"/>
    </source>
</evidence>
<name>A0A8E2ENU4_9PEZI</name>
<feature type="compositionally biased region" description="Basic and acidic residues" evidence="12">
    <location>
        <begin position="9"/>
        <end position="26"/>
    </location>
</feature>
<evidence type="ECO:0000256" key="4">
    <source>
        <dbReference type="ARBA" id="ARBA00022692"/>
    </source>
</evidence>
<keyword evidence="7" id="KW-1133">Transmembrane helix</keyword>
<keyword evidence="14" id="KW-1185">Reference proteome</keyword>
<dbReference type="InterPro" id="IPR023395">
    <property type="entry name" value="MCP_dom_sf"/>
</dbReference>
<feature type="region of interest" description="Disordered" evidence="12">
    <location>
        <begin position="1"/>
        <end position="33"/>
    </location>
</feature>
<evidence type="ECO:0000256" key="8">
    <source>
        <dbReference type="ARBA" id="ARBA00023128"/>
    </source>
</evidence>
<dbReference type="AlphaFoldDB" id="A0A8E2ENU4"/>
<dbReference type="PANTHER" id="PTHR45624:SF26">
    <property type="entry name" value="CARRIER PROTEIN, PUTATIVE (AFU_ORTHOLOGUE AFUA_1G07710)-RELATED"/>
    <property type="match status" value="1"/>
</dbReference>
<dbReference type="SUPFAM" id="SSF103506">
    <property type="entry name" value="Mitochondrial carrier"/>
    <property type="match status" value="1"/>
</dbReference>
<comment type="subcellular location">
    <subcellularLocation>
        <location evidence="1">Mitochondrion membrane</location>
        <topology evidence="1">Multi-pass membrane protein</topology>
    </subcellularLocation>
</comment>
<dbReference type="OrthoDB" id="3364892at2759"/>
<sequence>MTTLPGGRASEDRSQANRGDEAEAVKKPQSNAATGASAAGMRAVSARMVAFYFRAPVKAFFRSRIDYMGYARAINPQVQANLGWSWRVTTPALLAHAVKTQGWGFLPNQVLPPLLANTLIGGVLYTAYLQTLGIFHTPSSRSTKRVYPPPPISSTFLAGLAAGTIQSLIAAPLDALQVRFRTSDMLEGKYKHMWHYGSHKLRSIGLRGIFGGWTLSLLKDSLGSAIFFSVFEATKSHAYYAFVTRYYGTYSPTPLHDCGRPLIKPHYALEPAFLLLAGVAASVAQQVVQHPLAELQAVHYRRLETLDYAAQAETTPAGIMRRYYHAYEETLHQCEQLARRAGGWRRYLYRGFITNTVSQVPSTSAGLIVFELVRRKYAFESEEVRIEKDGYDILLT</sequence>
<dbReference type="Gene3D" id="1.50.40.10">
    <property type="entry name" value="Mitochondrial carrier domain"/>
    <property type="match status" value="1"/>
</dbReference>
<keyword evidence="8" id="KW-0496">Mitochondrion</keyword>
<evidence type="ECO:0000256" key="5">
    <source>
        <dbReference type="ARBA" id="ARBA00022737"/>
    </source>
</evidence>
<keyword evidence="4 10" id="KW-0812">Transmembrane</keyword>
<keyword evidence="5" id="KW-0677">Repeat</keyword>
<comment type="similarity">
    <text evidence="2 11">Belongs to the mitochondrial carrier (TC 2.A.29) family.</text>
</comment>
<keyword evidence="3 11" id="KW-0813">Transport</keyword>
<dbReference type="Pfam" id="PF00153">
    <property type="entry name" value="Mito_carr"/>
    <property type="match status" value="1"/>
</dbReference>
<evidence type="ECO:0000313" key="14">
    <source>
        <dbReference type="Proteomes" id="UP000250140"/>
    </source>
</evidence>
<dbReference type="GO" id="GO:0022857">
    <property type="term" value="F:transmembrane transporter activity"/>
    <property type="evidence" value="ECO:0007669"/>
    <property type="project" value="TreeGrafter"/>
</dbReference>
<proteinExistence type="inferred from homology"/>
<keyword evidence="6" id="KW-0999">Mitochondrion inner membrane</keyword>
<dbReference type="InterPro" id="IPR018108">
    <property type="entry name" value="MCP_transmembrane"/>
</dbReference>
<evidence type="ECO:0000256" key="12">
    <source>
        <dbReference type="SAM" id="MobiDB-lite"/>
    </source>
</evidence>
<dbReference type="EMBL" id="KV751004">
    <property type="protein sequence ID" value="OCL02095.1"/>
    <property type="molecule type" value="Genomic_DNA"/>
</dbReference>
<evidence type="ECO:0000313" key="13">
    <source>
        <dbReference type="EMBL" id="OCL02095.1"/>
    </source>
</evidence>
<evidence type="ECO:0000256" key="9">
    <source>
        <dbReference type="ARBA" id="ARBA00023136"/>
    </source>
</evidence>
<keyword evidence="9 10" id="KW-0472">Membrane</keyword>
<evidence type="ECO:0000256" key="2">
    <source>
        <dbReference type="ARBA" id="ARBA00006375"/>
    </source>
</evidence>
<dbReference type="PROSITE" id="PS50920">
    <property type="entry name" value="SOLCAR"/>
    <property type="match status" value="1"/>
</dbReference>
<evidence type="ECO:0000256" key="11">
    <source>
        <dbReference type="RuleBase" id="RU000488"/>
    </source>
</evidence>
<evidence type="ECO:0000256" key="7">
    <source>
        <dbReference type="ARBA" id="ARBA00022989"/>
    </source>
</evidence>
<dbReference type="Proteomes" id="UP000250140">
    <property type="component" value="Unassembled WGS sequence"/>
</dbReference>
<organism evidence="13 14">
    <name type="scientific">Glonium stellatum</name>
    <dbReference type="NCBI Taxonomy" id="574774"/>
    <lineage>
        <taxon>Eukaryota</taxon>
        <taxon>Fungi</taxon>
        <taxon>Dikarya</taxon>
        <taxon>Ascomycota</taxon>
        <taxon>Pezizomycotina</taxon>
        <taxon>Dothideomycetes</taxon>
        <taxon>Pleosporomycetidae</taxon>
        <taxon>Gloniales</taxon>
        <taxon>Gloniaceae</taxon>
        <taxon>Glonium</taxon>
    </lineage>
</organism>
<dbReference type="PANTHER" id="PTHR45624">
    <property type="entry name" value="MITOCHONDRIAL BASIC AMINO ACIDS TRANSPORTER-RELATED"/>
    <property type="match status" value="1"/>
</dbReference>
<reference evidence="13 14" key="1">
    <citation type="journal article" date="2016" name="Nat. Commun.">
        <title>Ectomycorrhizal ecology is imprinted in the genome of the dominant symbiotic fungus Cenococcum geophilum.</title>
        <authorList>
            <consortium name="DOE Joint Genome Institute"/>
            <person name="Peter M."/>
            <person name="Kohler A."/>
            <person name="Ohm R.A."/>
            <person name="Kuo A."/>
            <person name="Krutzmann J."/>
            <person name="Morin E."/>
            <person name="Arend M."/>
            <person name="Barry K.W."/>
            <person name="Binder M."/>
            <person name="Choi C."/>
            <person name="Clum A."/>
            <person name="Copeland A."/>
            <person name="Grisel N."/>
            <person name="Haridas S."/>
            <person name="Kipfer T."/>
            <person name="LaButti K."/>
            <person name="Lindquist E."/>
            <person name="Lipzen A."/>
            <person name="Maire R."/>
            <person name="Meier B."/>
            <person name="Mihaltcheva S."/>
            <person name="Molinier V."/>
            <person name="Murat C."/>
            <person name="Poggeler S."/>
            <person name="Quandt C.A."/>
            <person name="Sperisen C."/>
            <person name="Tritt A."/>
            <person name="Tisserant E."/>
            <person name="Crous P.W."/>
            <person name="Henrissat B."/>
            <person name="Nehls U."/>
            <person name="Egli S."/>
            <person name="Spatafora J.W."/>
            <person name="Grigoriev I.V."/>
            <person name="Martin F.M."/>
        </authorList>
    </citation>
    <scope>NUCLEOTIDE SEQUENCE [LARGE SCALE GENOMIC DNA]</scope>
    <source>
        <strain evidence="13 14">CBS 207.34</strain>
    </source>
</reference>
<gene>
    <name evidence="13" type="ORF">AOQ84DRAFT_393196</name>
</gene>
<protein>
    <submittedName>
        <fullName evidence="13">Putative mitochondrial carrier protein</fullName>
    </submittedName>
</protein>
<feature type="repeat" description="Solcar" evidence="10">
    <location>
        <begin position="150"/>
        <end position="237"/>
    </location>
</feature>
<evidence type="ECO:0000256" key="1">
    <source>
        <dbReference type="ARBA" id="ARBA00004225"/>
    </source>
</evidence>
<dbReference type="InterPro" id="IPR050567">
    <property type="entry name" value="Mitochondrial_Carrier"/>
</dbReference>
<evidence type="ECO:0000256" key="6">
    <source>
        <dbReference type="ARBA" id="ARBA00022792"/>
    </source>
</evidence>
<accession>A0A8E2ENU4</accession>
<dbReference type="GO" id="GO:0031966">
    <property type="term" value="C:mitochondrial membrane"/>
    <property type="evidence" value="ECO:0007669"/>
    <property type="project" value="UniProtKB-SubCell"/>
</dbReference>
<evidence type="ECO:0000256" key="3">
    <source>
        <dbReference type="ARBA" id="ARBA00022448"/>
    </source>
</evidence>